<sequence length="555" mass="61281">MTGALALKGPAPNNPGSCLARAMFPLLMKSLAPVLLTAFALAAVTPAAQAQGKPLVYCADASPEGFDPGMWDGASTNIVSAQMFDGLLGFKRPTTELAPKLAESWEISPDAKSFTFKLRRGVKFHSTAWFKPTRDLNADDVIFTFTRFIDPTTPFNKAFPATFVYPQNLGLAKLIDGIDKVDDMTVRFRLKQPNVTFVANFAFAWAGIQSAEYAAQLLKQGKASQINVQPVGTGPFMFKSYAKDDVLRMTANPDYWGGRQPTQALVFSISREPNVRVQKIALGECHVAAALRDVDVGTLAGNPNISIEKIQALNVSYLSFNLKKPPTDRREVREALDIAIDRDAIFKALFPRGDAMQAVSAFPPSIPGYNKKLKNEFDPARAKALLAKAGFPNGFDIDLWALPVQRPTNPNGQLMAQLIQQDWARIGVRAHIKTYEWGEYLKRANNGEHNVYMSGWSGETGDADDFLTPNLSCAANKSGIKFCNAEFEKLIDEARATPDPKKRIALYEKAQEIFKRERPWITMAHSTVYIPIRKDVVGFKMAPNGSVDFEGVYRK</sequence>
<dbReference type="PIRSF" id="PIRSF002741">
    <property type="entry name" value="MppA"/>
    <property type="match status" value="1"/>
</dbReference>
<name>A0A4R3UIX4_ROSSA</name>
<evidence type="ECO:0000313" key="6">
    <source>
        <dbReference type="Proteomes" id="UP000295110"/>
    </source>
</evidence>
<evidence type="ECO:0000259" key="4">
    <source>
        <dbReference type="Pfam" id="PF00496"/>
    </source>
</evidence>
<dbReference type="PANTHER" id="PTHR30290:SF38">
    <property type="entry name" value="D,D-DIPEPTIDE-BINDING PERIPLASMIC PROTEIN DDPA-RELATED"/>
    <property type="match status" value="1"/>
</dbReference>
<comment type="caution">
    <text evidence="5">The sequence shown here is derived from an EMBL/GenBank/DDBJ whole genome shotgun (WGS) entry which is preliminary data.</text>
</comment>
<dbReference type="Gene3D" id="3.40.190.10">
    <property type="entry name" value="Periplasmic binding protein-like II"/>
    <property type="match status" value="1"/>
</dbReference>
<feature type="chain" id="PRO_5020251729" evidence="3">
    <location>
        <begin position="51"/>
        <end position="555"/>
    </location>
</feature>
<dbReference type="InterPro" id="IPR039424">
    <property type="entry name" value="SBP_5"/>
</dbReference>
<dbReference type="Gene3D" id="3.90.76.10">
    <property type="entry name" value="Dipeptide-binding Protein, Domain 1"/>
    <property type="match status" value="1"/>
</dbReference>
<dbReference type="Pfam" id="PF00496">
    <property type="entry name" value="SBP_bac_5"/>
    <property type="match status" value="1"/>
</dbReference>
<protein>
    <submittedName>
        <fullName evidence="5">Peptide/nickel transport system substrate-binding protein/dipeptide transport system substrate-binding protein</fullName>
    </submittedName>
</protein>
<dbReference type="PROSITE" id="PS01040">
    <property type="entry name" value="SBP_BACTERIAL_5"/>
    <property type="match status" value="1"/>
</dbReference>
<dbReference type="EMBL" id="SMBU01000036">
    <property type="protein sequence ID" value="TCU89011.1"/>
    <property type="molecule type" value="Genomic_DNA"/>
</dbReference>
<dbReference type="PANTHER" id="PTHR30290">
    <property type="entry name" value="PERIPLASMIC BINDING COMPONENT OF ABC TRANSPORTER"/>
    <property type="match status" value="1"/>
</dbReference>
<dbReference type="InterPro" id="IPR000914">
    <property type="entry name" value="SBP_5_dom"/>
</dbReference>
<organism evidence="5 6">
    <name type="scientific">Roseateles saccharophilus</name>
    <name type="common">Pseudomonas saccharophila</name>
    <dbReference type="NCBI Taxonomy" id="304"/>
    <lineage>
        <taxon>Bacteria</taxon>
        <taxon>Pseudomonadati</taxon>
        <taxon>Pseudomonadota</taxon>
        <taxon>Betaproteobacteria</taxon>
        <taxon>Burkholderiales</taxon>
        <taxon>Sphaerotilaceae</taxon>
        <taxon>Roseateles</taxon>
    </lineage>
</organism>
<evidence type="ECO:0000256" key="3">
    <source>
        <dbReference type="SAM" id="SignalP"/>
    </source>
</evidence>
<reference evidence="5 6" key="1">
    <citation type="submission" date="2019-03" db="EMBL/GenBank/DDBJ databases">
        <title>Genomic Encyclopedia of Type Strains, Phase IV (KMG-IV): sequencing the most valuable type-strain genomes for metagenomic binning, comparative biology and taxonomic classification.</title>
        <authorList>
            <person name="Goeker M."/>
        </authorList>
    </citation>
    <scope>NUCLEOTIDE SEQUENCE [LARGE SCALE GENOMIC DNA]</scope>
    <source>
        <strain evidence="5 6">DSM 654</strain>
    </source>
</reference>
<keyword evidence="2 3" id="KW-0732">Signal</keyword>
<feature type="signal peptide" evidence="3">
    <location>
        <begin position="1"/>
        <end position="50"/>
    </location>
</feature>
<dbReference type="GO" id="GO:0042938">
    <property type="term" value="P:dipeptide transport"/>
    <property type="evidence" value="ECO:0007669"/>
    <property type="project" value="TreeGrafter"/>
</dbReference>
<dbReference type="Proteomes" id="UP000295110">
    <property type="component" value="Unassembled WGS sequence"/>
</dbReference>
<dbReference type="CDD" id="cd08493">
    <property type="entry name" value="PBP2_DppA_like"/>
    <property type="match status" value="1"/>
</dbReference>
<dbReference type="GO" id="GO:0030288">
    <property type="term" value="C:outer membrane-bounded periplasmic space"/>
    <property type="evidence" value="ECO:0007669"/>
    <property type="project" value="TreeGrafter"/>
</dbReference>
<dbReference type="GO" id="GO:0043190">
    <property type="term" value="C:ATP-binding cassette (ABC) transporter complex"/>
    <property type="evidence" value="ECO:0007669"/>
    <property type="project" value="InterPro"/>
</dbReference>
<gene>
    <name evidence="5" type="ORF">EV671_103642</name>
</gene>
<keyword evidence="6" id="KW-1185">Reference proteome</keyword>
<comment type="similarity">
    <text evidence="1">Belongs to the bacterial solute-binding protein 5 family.</text>
</comment>
<feature type="domain" description="Solute-binding protein family 5" evidence="4">
    <location>
        <begin position="96"/>
        <end position="477"/>
    </location>
</feature>
<dbReference type="InterPro" id="IPR030678">
    <property type="entry name" value="Peptide/Ni-bd"/>
</dbReference>
<evidence type="ECO:0000256" key="1">
    <source>
        <dbReference type="ARBA" id="ARBA00005695"/>
    </source>
</evidence>
<dbReference type="InterPro" id="IPR023765">
    <property type="entry name" value="SBP_5_CS"/>
</dbReference>
<evidence type="ECO:0000256" key="2">
    <source>
        <dbReference type="ARBA" id="ARBA00022729"/>
    </source>
</evidence>
<dbReference type="AlphaFoldDB" id="A0A4R3UIX4"/>
<proteinExistence type="inferred from homology"/>
<dbReference type="SUPFAM" id="SSF53850">
    <property type="entry name" value="Periplasmic binding protein-like II"/>
    <property type="match status" value="1"/>
</dbReference>
<dbReference type="Gene3D" id="3.10.105.10">
    <property type="entry name" value="Dipeptide-binding Protein, Domain 3"/>
    <property type="match status" value="1"/>
</dbReference>
<accession>A0A4R3UIX4</accession>
<evidence type="ECO:0000313" key="5">
    <source>
        <dbReference type="EMBL" id="TCU89011.1"/>
    </source>
</evidence>
<dbReference type="GO" id="GO:1904680">
    <property type="term" value="F:peptide transmembrane transporter activity"/>
    <property type="evidence" value="ECO:0007669"/>
    <property type="project" value="TreeGrafter"/>
</dbReference>